<dbReference type="OrthoDB" id="8959254at2759"/>
<evidence type="ECO:0000313" key="7">
    <source>
        <dbReference type="Proteomes" id="UP000314294"/>
    </source>
</evidence>
<accession>A0A4Z2F0Y0</accession>
<dbReference type="PANTHER" id="PTHR35558:SF1">
    <property type="entry name" value="ENDONUCLEASE_EXONUCLEASE_PHOSPHATASE DOMAIN-CONTAINING PROTEIN"/>
    <property type="match status" value="1"/>
</dbReference>
<sequence length="452" mass="49537">MQTKEKDLITSTRHMADSDADLFEADFNESASYTSTTRRSTRSATRQTETGPGLMEALLNRGINPAPGLSAGQLQSLEQEVSPGTSAQVEPIPAVPGRKRTRKANNPNAPPGKRKTVTHSSPNADQSPTLASTLQLLTQSLQTIDARLRYIENEASASRSRAQNPGTPAPQVSDIVTPQFSLASAIPAASPGKPYIPAAANISARLRAKILQGKYVNLISLILPSPECEERIATGEHFTALIKNADPRLSKDLSIGEFLAAFGLFRETICSVFPERRKELDDYLPIIGDLHLRYGRNVFYKYHKSFANKAALYVAQFNIRLNWASLDAELLVLTVGGTQPVSCFTCGVPGHSAGLCPTIPFRPPERETKTDLRPDHGSNFLDPGPEERVDSRGRKVLKINNQPVCNNFNESVCTYHSCAFLHVCSYCQDAHPKSACPRRVRPQQKSRGSKNF</sequence>
<keyword evidence="7" id="KW-1185">Reference proteome</keyword>
<feature type="domain" description="C3H1-type" evidence="4">
    <location>
        <begin position="399"/>
        <end position="425"/>
    </location>
</feature>
<gene>
    <name evidence="6" type="ORF">EYF80_055417</name>
</gene>
<dbReference type="EMBL" id="SRLO01001966">
    <property type="protein sequence ID" value="TNN34421.1"/>
    <property type="molecule type" value="Genomic_DNA"/>
</dbReference>
<keyword evidence="2" id="KW-0479">Metal-binding</keyword>
<dbReference type="GO" id="GO:0003676">
    <property type="term" value="F:nucleic acid binding"/>
    <property type="evidence" value="ECO:0007669"/>
    <property type="project" value="InterPro"/>
</dbReference>
<feature type="domain" description="CCHC-type" evidence="5">
    <location>
        <begin position="343"/>
        <end position="357"/>
    </location>
</feature>
<protein>
    <recommendedName>
        <fullName evidence="1">Cleavage and polyadenylation specificity factor subunit 4</fullName>
    </recommendedName>
</protein>
<dbReference type="PROSITE" id="PS50158">
    <property type="entry name" value="ZF_CCHC"/>
    <property type="match status" value="1"/>
</dbReference>
<keyword evidence="2" id="KW-0863">Zinc-finger</keyword>
<dbReference type="PROSITE" id="PS50103">
    <property type="entry name" value="ZF_C3H1"/>
    <property type="match status" value="1"/>
</dbReference>
<evidence type="ECO:0000256" key="3">
    <source>
        <dbReference type="SAM" id="MobiDB-lite"/>
    </source>
</evidence>
<organism evidence="6 7">
    <name type="scientific">Liparis tanakae</name>
    <name type="common">Tanaka's snailfish</name>
    <dbReference type="NCBI Taxonomy" id="230148"/>
    <lineage>
        <taxon>Eukaryota</taxon>
        <taxon>Metazoa</taxon>
        <taxon>Chordata</taxon>
        <taxon>Craniata</taxon>
        <taxon>Vertebrata</taxon>
        <taxon>Euteleostomi</taxon>
        <taxon>Actinopterygii</taxon>
        <taxon>Neopterygii</taxon>
        <taxon>Teleostei</taxon>
        <taxon>Neoteleostei</taxon>
        <taxon>Acanthomorphata</taxon>
        <taxon>Eupercaria</taxon>
        <taxon>Perciformes</taxon>
        <taxon>Cottioidei</taxon>
        <taxon>Cottales</taxon>
        <taxon>Liparidae</taxon>
        <taxon>Liparis</taxon>
    </lineage>
</organism>
<feature type="region of interest" description="Disordered" evidence="3">
    <location>
        <begin position="76"/>
        <end position="128"/>
    </location>
</feature>
<dbReference type="GO" id="GO:0008270">
    <property type="term" value="F:zinc ion binding"/>
    <property type="evidence" value="ECO:0007669"/>
    <property type="project" value="UniProtKB-KW"/>
</dbReference>
<name>A0A4Z2F0Y0_9TELE</name>
<evidence type="ECO:0000256" key="1">
    <source>
        <dbReference type="ARBA" id="ARBA00016264"/>
    </source>
</evidence>
<feature type="compositionally biased region" description="Low complexity" evidence="3">
    <location>
        <begin position="30"/>
        <end position="46"/>
    </location>
</feature>
<evidence type="ECO:0000313" key="6">
    <source>
        <dbReference type="EMBL" id="TNN34421.1"/>
    </source>
</evidence>
<feature type="compositionally biased region" description="Basic and acidic residues" evidence="3">
    <location>
        <begin position="366"/>
        <end position="376"/>
    </location>
</feature>
<feature type="compositionally biased region" description="Polar residues" evidence="3">
    <location>
        <begin position="76"/>
        <end position="88"/>
    </location>
</feature>
<comment type="caution">
    <text evidence="6">The sequence shown here is derived from an EMBL/GenBank/DDBJ whole genome shotgun (WGS) entry which is preliminary data.</text>
</comment>
<feature type="region of interest" description="Disordered" evidence="3">
    <location>
        <begin position="26"/>
        <end position="51"/>
    </location>
</feature>
<feature type="region of interest" description="Disordered" evidence="3">
    <location>
        <begin position="432"/>
        <end position="452"/>
    </location>
</feature>
<feature type="zinc finger region" description="C3H1-type" evidence="2">
    <location>
        <begin position="399"/>
        <end position="425"/>
    </location>
</feature>
<evidence type="ECO:0000259" key="5">
    <source>
        <dbReference type="PROSITE" id="PS50158"/>
    </source>
</evidence>
<evidence type="ECO:0000259" key="4">
    <source>
        <dbReference type="PROSITE" id="PS50103"/>
    </source>
</evidence>
<feature type="compositionally biased region" description="Basic residues" evidence="3">
    <location>
        <begin position="436"/>
        <end position="452"/>
    </location>
</feature>
<dbReference type="AlphaFoldDB" id="A0A4Z2F0Y0"/>
<feature type="region of interest" description="Disordered" evidence="3">
    <location>
        <begin position="1"/>
        <end position="20"/>
    </location>
</feature>
<proteinExistence type="predicted"/>
<dbReference type="InterPro" id="IPR001878">
    <property type="entry name" value="Znf_CCHC"/>
</dbReference>
<dbReference type="InterPro" id="IPR000571">
    <property type="entry name" value="Znf_CCCH"/>
</dbReference>
<feature type="region of interest" description="Disordered" evidence="3">
    <location>
        <begin position="366"/>
        <end position="388"/>
    </location>
</feature>
<keyword evidence="2" id="KW-0862">Zinc</keyword>
<evidence type="ECO:0000256" key="2">
    <source>
        <dbReference type="PROSITE-ProRule" id="PRU00723"/>
    </source>
</evidence>
<dbReference type="PANTHER" id="PTHR35558">
    <property type="entry name" value="SGNH_HYDRO DOMAIN-CONTAINING PROTEIN"/>
    <property type="match status" value="1"/>
</dbReference>
<reference evidence="6 7" key="1">
    <citation type="submission" date="2019-03" db="EMBL/GenBank/DDBJ databases">
        <title>First draft genome of Liparis tanakae, snailfish: a comprehensive survey of snailfish specific genes.</title>
        <authorList>
            <person name="Kim W."/>
            <person name="Song I."/>
            <person name="Jeong J.-H."/>
            <person name="Kim D."/>
            <person name="Kim S."/>
            <person name="Ryu S."/>
            <person name="Song J.Y."/>
            <person name="Lee S.K."/>
        </authorList>
    </citation>
    <scope>NUCLEOTIDE SEQUENCE [LARGE SCALE GENOMIC DNA]</scope>
    <source>
        <tissue evidence="6">Muscle</tissue>
    </source>
</reference>
<dbReference type="Proteomes" id="UP000314294">
    <property type="component" value="Unassembled WGS sequence"/>
</dbReference>